<comment type="subcellular location">
    <subcellularLocation>
        <location evidence="1">Cell membrane</location>
        <topology evidence="1">Multi-pass membrane protein</topology>
    </subcellularLocation>
</comment>
<keyword evidence="6" id="KW-0406">Ion transport</keyword>
<name>A0A2T1AJV9_TRISK</name>
<sequence length="294" mass="32596">MIVRHKPGFLELLIATHGSVLPRILPRILALTALAALLVWLDGSLLALPHTNAAPFAVFGVALSLFLGFRNNAAYDRWWEGRRLWGQLVADMRALGREVVMFQPEGHQRRPLRLALAFIHLHRANLRRLSHYDDGHTWLEDGEDLRDAPHPPCAALDLMARDVAHHAPDGFAKKALSERIGSIALAQAGCERIAATPLPFVYTLLVFRTTYLYCLLFPFALLEGAGWMTPLFVAIIAYVFFGLAEVTEELSNPFGETVNGLPLDAMCRTIEISLLSQLGEEAPAPLKPVGYYLS</sequence>
<reference evidence="10 12" key="1">
    <citation type="submission" date="2018-03" db="EMBL/GenBank/DDBJ databases">
        <title>Genomic Encyclopedia of Archaeal and Bacterial Type Strains, Phase II (KMG-II): from individual species to whole genera.</title>
        <authorList>
            <person name="Goeker M."/>
        </authorList>
    </citation>
    <scope>NUCLEOTIDE SEQUENCE [LARGE SCALE GENOMIC DNA]</scope>
    <source>
        <strain evidence="10 12">DSM 25328</strain>
    </source>
</reference>
<evidence type="ECO:0000313" key="13">
    <source>
        <dbReference type="Proteomes" id="UP001302666"/>
    </source>
</evidence>
<feature type="transmembrane region" description="Helical" evidence="9">
    <location>
        <begin position="227"/>
        <end position="244"/>
    </location>
</feature>
<gene>
    <name evidence="10" type="ORF">CLV89_103204</name>
    <name evidence="11" type="ORF">R1T40_08825</name>
</gene>
<dbReference type="RefSeq" id="WP_106162912.1">
    <property type="nucleotide sequence ID" value="NZ_CP136704.1"/>
</dbReference>
<evidence type="ECO:0000256" key="3">
    <source>
        <dbReference type="ARBA" id="ARBA00022475"/>
    </source>
</evidence>
<evidence type="ECO:0000256" key="7">
    <source>
        <dbReference type="ARBA" id="ARBA00023136"/>
    </source>
</evidence>
<accession>A0A2T1AJV9</accession>
<dbReference type="GO" id="GO:0005886">
    <property type="term" value="C:plasma membrane"/>
    <property type="evidence" value="ECO:0007669"/>
    <property type="project" value="UniProtKB-SubCell"/>
</dbReference>
<dbReference type="EMBL" id="PVUF01000003">
    <property type="protein sequence ID" value="PRZ48889.1"/>
    <property type="molecule type" value="Genomic_DNA"/>
</dbReference>
<dbReference type="Proteomes" id="UP001302666">
    <property type="component" value="Chromosome"/>
</dbReference>
<dbReference type="AlphaFoldDB" id="A0A2T1AJV9"/>
<keyword evidence="4 9" id="KW-0812">Transmembrane</keyword>
<dbReference type="GO" id="GO:0005254">
    <property type="term" value="F:chloride channel activity"/>
    <property type="evidence" value="ECO:0007669"/>
    <property type="project" value="InterPro"/>
</dbReference>
<keyword evidence="2" id="KW-0813">Transport</keyword>
<dbReference type="InterPro" id="IPR044669">
    <property type="entry name" value="YneE/VCCN1/2-like"/>
</dbReference>
<feature type="transmembrane region" description="Helical" evidence="9">
    <location>
        <begin position="53"/>
        <end position="73"/>
    </location>
</feature>
<evidence type="ECO:0000256" key="9">
    <source>
        <dbReference type="SAM" id="Phobius"/>
    </source>
</evidence>
<dbReference type="OrthoDB" id="445589at2"/>
<protein>
    <submittedName>
        <fullName evidence="11">Bestrophin family protein</fullName>
    </submittedName>
    <submittedName>
        <fullName evidence="10">Putative membrane protein</fullName>
    </submittedName>
</protein>
<evidence type="ECO:0000256" key="8">
    <source>
        <dbReference type="ARBA" id="ARBA00034708"/>
    </source>
</evidence>
<dbReference type="Proteomes" id="UP000237718">
    <property type="component" value="Unassembled WGS sequence"/>
</dbReference>
<feature type="transmembrane region" description="Helical" evidence="9">
    <location>
        <begin position="200"/>
        <end position="221"/>
    </location>
</feature>
<dbReference type="EMBL" id="CP136704">
    <property type="protein sequence ID" value="WOI34813.1"/>
    <property type="molecule type" value="Genomic_DNA"/>
</dbReference>
<evidence type="ECO:0000256" key="6">
    <source>
        <dbReference type="ARBA" id="ARBA00023065"/>
    </source>
</evidence>
<comment type="similarity">
    <text evidence="8">Belongs to the anion channel-forming bestrophin (TC 1.A.46) family.</text>
</comment>
<evidence type="ECO:0000256" key="4">
    <source>
        <dbReference type="ARBA" id="ARBA00022692"/>
    </source>
</evidence>
<keyword evidence="3" id="KW-1003">Cell membrane</keyword>
<evidence type="ECO:0000256" key="2">
    <source>
        <dbReference type="ARBA" id="ARBA00022448"/>
    </source>
</evidence>
<feature type="transmembrane region" description="Helical" evidence="9">
    <location>
        <begin position="20"/>
        <end position="41"/>
    </location>
</feature>
<reference evidence="11 13" key="2">
    <citation type="submission" date="2023-10" db="EMBL/GenBank/DDBJ databases">
        <title>Eight complete genome sequences of bacteria isolated from laboratory stock of Giant Kelp gametophytes.</title>
        <authorList>
            <person name="Tolentino B."/>
            <person name="Nuzhdin S."/>
        </authorList>
    </citation>
    <scope>NUCLEOTIDE SEQUENCE [LARGE SCALE GENOMIC DNA]</scope>
    <source>
        <strain evidence="11 13">LC.270.F.C4</strain>
    </source>
</reference>
<evidence type="ECO:0000313" key="10">
    <source>
        <dbReference type="EMBL" id="PRZ48889.1"/>
    </source>
</evidence>
<dbReference type="PANTHER" id="PTHR33281">
    <property type="entry name" value="UPF0187 PROTEIN YNEE"/>
    <property type="match status" value="1"/>
</dbReference>
<keyword evidence="7 9" id="KW-0472">Membrane</keyword>
<keyword evidence="13" id="KW-1185">Reference proteome</keyword>
<evidence type="ECO:0000256" key="5">
    <source>
        <dbReference type="ARBA" id="ARBA00022989"/>
    </source>
</evidence>
<organism evidence="10 12">
    <name type="scientific">Tritonibacter scottomollicae</name>
    <name type="common">Epibacterium scottomollicae</name>
    <dbReference type="NCBI Taxonomy" id="483013"/>
    <lineage>
        <taxon>Bacteria</taxon>
        <taxon>Pseudomonadati</taxon>
        <taxon>Pseudomonadota</taxon>
        <taxon>Alphaproteobacteria</taxon>
        <taxon>Rhodobacterales</taxon>
        <taxon>Paracoccaceae</taxon>
        <taxon>Tritonibacter</taxon>
    </lineage>
</organism>
<evidence type="ECO:0000313" key="11">
    <source>
        <dbReference type="EMBL" id="WOI34813.1"/>
    </source>
</evidence>
<evidence type="ECO:0000256" key="1">
    <source>
        <dbReference type="ARBA" id="ARBA00004651"/>
    </source>
</evidence>
<dbReference type="PANTHER" id="PTHR33281:SF19">
    <property type="entry name" value="VOLTAGE-DEPENDENT ANION CHANNEL-FORMING PROTEIN YNEE"/>
    <property type="match status" value="1"/>
</dbReference>
<proteinExistence type="inferred from homology"/>
<evidence type="ECO:0000313" key="12">
    <source>
        <dbReference type="Proteomes" id="UP000237718"/>
    </source>
</evidence>
<keyword evidence="5 9" id="KW-1133">Transmembrane helix</keyword>
<dbReference type="Pfam" id="PF25539">
    <property type="entry name" value="Bestrophin_2"/>
    <property type="match status" value="1"/>
</dbReference>